<dbReference type="OrthoDB" id="5945029at2759"/>
<keyword evidence="1" id="KW-1015">Disulfide bond</keyword>
<accession>A0A7K9SWX6</accession>
<dbReference type="InterPro" id="IPR001846">
    <property type="entry name" value="VWF_type-D"/>
</dbReference>
<feature type="non-terminal residue" evidence="4">
    <location>
        <position position="1"/>
    </location>
</feature>
<evidence type="ECO:0000259" key="3">
    <source>
        <dbReference type="PROSITE" id="PS51233"/>
    </source>
</evidence>
<dbReference type="Pfam" id="PF00094">
    <property type="entry name" value="VWD"/>
    <property type="match status" value="1"/>
</dbReference>
<protein>
    <submittedName>
        <fullName evidence="4">FCGBP protein</fullName>
    </submittedName>
</protein>
<evidence type="ECO:0000313" key="5">
    <source>
        <dbReference type="Proteomes" id="UP000566440"/>
    </source>
</evidence>
<proteinExistence type="predicted"/>
<comment type="caution">
    <text evidence="4">The sequence shown here is derived from an EMBL/GenBank/DDBJ whole genome shotgun (WGS) entry which is preliminary data.</text>
</comment>
<dbReference type="Proteomes" id="UP000566440">
    <property type="component" value="Unassembled WGS sequence"/>
</dbReference>
<dbReference type="EMBL" id="VWZX01004757">
    <property type="protein sequence ID" value="NXI39941.1"/>
    <property type="molecule type" value="Genomic_DNA"/>
</dbReference>
<keyword evidence="5" id="KW-1185">Reference proteome</keyword>
<organism evidence="4 5">
    <name type="scientific">Galbula dea</name>
    <dbReference type="NCBI Taxonomy" id="1109041"/>
    <lineage>
        <taxon>Eukaryota</taxon>
        <taxon>Metazoa</taxon>
        <taxon>Chordata</taxon>
        <taxon>Craniata</taxon>
        <taxon>Vertebrata</taxon>
        <taxon>Euteleostomi</taxon>
        <taxon>Archelosauria</taxon>
        <taxon>Archosauria</taxon>
        <taxon>Dinosauria</taxon>
        <taxon>Saurischia</taxon>
        <taxon>Theropoda</taxon>
        <taxon>Coelurosauria</taxon>
        <taxon>Aves</taxon>
        <taxon>Neognathae</taxon>
        <taxon>Neoaves</taxon>
        <taxon>Telluraves</taxon>
        <taxon>Coraciimorphae</taxon>
        <taxon>Piciformes</taxon>
        <taxon>Galbulidae</taxon>
        <taxon>Galbula</taxon>
    </lineage>
</organism>
<feature type="domain" description="VWFD" evidence="3">
    <location>
        <begin position="16"/>
        <end position="159"/>
    </location>
</feature>
<keyword evidence="2" id="KW-0325">Glycoprotein</keyword>
<dbReference type="SMART" id="SM00216">
    <property type="entry name" value="VWD"/>
    <property type="match status" value="1"/>
</dbReference>
<sequence length="159" mass="17818">CEVVDEEPTCVPETISTCWVTNSRHYHTYDGRDFDFVGTCTYILTKTCSSDPTLPVFSIEARNEDGPNLRASNLGSIIVHVYDITIAVVKAEKGIVRVNNHRSHLPISLAQGKLHLQQKGKSLLIQTDFKLKVLYDWEDHVVLKVPRKFSGQVCGMCGN</sequence>
<evidence type="ECO:0000256" key="1">
    <source>
        <dbReference type="ARBA" id="ARBA00023157"/>
    </source>
</evidence>
<feature type="non-terminal residue" evidence="4">
    <location>
        <position position="159"/>
    </location>
</feature>
<evidence type="ECO:0000256" key="2">
    <source>
        <dbReference type="ARBA" id="ARBA00023180"/>
    </source>
</evidence>
<dbReference type="PROSITE" id="PS51233">
    <property type="entry name" value="VWFD"/>
    <property type="match status" value="1"/>
</dbReference>
<reference evidence="4 5" key="1">
    <citation type="submission" date="2019-09" db="EMBL/GenBank/DDBJ databases">
        <title>Bird 10,000 Genomes (B10K) Project - Family phase.</title>
        <authorList>
            <person name="Zhang G."/>
        </authorList>
    </citation>
    <scope>NUCLEOTIDE SEQUENCE [LARGE SCALE GENOMIC DNA]</scope>
    <source>
        <strain evidence="4">B10K-DU-001-62</strain>
        <tissue evidence="4">Muscle</tissue>
    </source>
</reference>
<dbReference type="PANTHER" id="PTHR11339:SF373">
    <property type="entry name" value="VWFD DOMAIN-CONTAINING PROTEIN"/>
    <property type="match status" value="1"/>
</dbReference>
<dbReference type="PANTHER" id="PTHR11339">
    <property type="entry name" value="EXTRACELLULAR MATRIX GLYCOPROTEIN RELATED"/>
    <property type="match status" value="1"/>
</dbReference>
<name>A0A7K9SWX6_9PICI</name>
<dbReference type="GO" id="GO:0031012">
    <property type="term" value="C:extracellular matrix"/>
    <property type="evidence" value="ECO:0007669"/>
    <property type="project" value="TreeGrafter"/>
</dbReference>
<dbReference type="AlphaFoldDB" id="A0A7K9SWX6"/>
<dbReference type="InterPro" id="IPR050780">
    <property type="entry name" value="Mucin_vWF_Thrombospondin_sf"/>
</dbReference>
<gene>
    <name evidence="4" type="primary">Fcgbp_1</name>
    <name evidence="4" type="ORF">GALDEA_R01389</name>
</gene>
<dbReference type="GO" id="GO:0005615">
    <property type="term" value="C:extracellular space"/>
    <property type="evidence" value="ECO:0007669"/>
    <property type="project" value="TreeGrafter"/>
</dbReference>
<evidence type="ECO:0000313" key="4">
    <source>
        <dbReference type="EMBL" id="NXI39941.1"/>
    </source>
</evidence>